<evidence type="ECO:0000256" key="2">
    <source>
        <dbReference type="ARBA" id="ARBA00022771"/>
    </source>
</evidence>
<feature type="domain" description="PHD-type" evidence="6">
    <location>
        <begin position="2"/>
        <end position="57"/>
    </location>
</feature>
<reference evidence="7" key="2">
    <citation type="submission" date="2020-05" db="UniProtKB">
        <authorList>
            <consortium name="EnsemblMetazoa"/>
        </authorList>
    </citation>
    <scope>IDENTIFICATION</scope>
    <source>
        <strain evidence="7">MINIMUS1</strain>
    </source>
</reference>
<evidence type="ECO:0000256" key="4">
    <source>
        <dbReference type="PROSITE-ProRule" id="PRU00146"/>
    </source>
</evidence>
<dbReference type="InterPro" id="IPR013083">
    <property type="entry name" value="Znf_RING/FYVE/PHD"/>
</dbReference>
<evidence type="ECO:0000256" key="1">
    <source>
        <dbReference type="ARBA" id="ARBA00022723"/>
    </source>
</evidence>
<dbReference type="EnsemblMetazoa" id="AMIN014512-RA">
    <property type="protein sequence ID" value="AMIN014512-PA"/>
    <property type="gene ID" value="AMIN014512"/>
</dbReference>
<keyword evidence="3" id="KW-0862">Zinc</keyword>
<evidence type="ECO:0000256" key="5">
    <source>
        <dbReference type="SAM" id="MobiDB-lite"/>
    </source>
</evidence>
<dbReference type="GO" id="GO:0008270">
    <property type="term" value="F:zinc ion binding"/>
    <property type="evidence" value="ECO:0007669"/>
    <property type="project" value="UniProtKB-KW"/>
</dbReference>
<organism evidence="7 8">
    <name type="scientific">Anopheles minimus</name>
    <dbReference type="NCBI Taxonomy" id="112268"/>
    <lineage>
        <taxon>Eukaryota</taxon>
        <taxon>Metazoa</taxon>
        <taxon>Ecdysozoa</taxon>
        <taxon>Arthropoda</taxon>
        <taxon>Hexapoda</taxon>
        <taxon>Insecta</taxon>
        <taxon>Pterygota</taxon>
        <taxon>Neoptera</taxon>
        <taxon>Endopterygota</taxon>
        <taxon>Diptera</taxon>
        <taxon>Nematocera</taxon>
        <taxon>Culicoidea</taxon>
        <taxon>Culicidae</taxon>
        <taxon>Anophelinae</taxon>
        <taxon>Anopheles</taxon>
    </lineage>
</organism>
<dbReference type="PROSITE" id="PS01359">
    <property type="entry name" value="ZF_PHD_1"/>
    <property type="match status" value="1"/>
</dbReference>
<evidence type="ECO:0000313" key="8">
    <source>
        <dbReference type="Proteomes" id="UP000075920"/>
    </source>
</evidence>
<evidence type="ECO:0000259" key="6">
    <source>
        <dbReference type="PROSITE" id="PS50016"/>
    </source>
</evidence>
<feature type="compositionally biased region" description="Polar residues" evidence="5">
    <location>
        <begin position="328"/>
        <end position="340"/>
    </location>
</feature>
<dbReference type="VEuPathDB" id="VectorBase:AMIN014512"/>
<dbReference type="Proteomes" id="UP000075920">
    <property type="component" value="Unassembled WGS sequence"/>
</dbReference>
<keyword evidence="2 4" id="KW-0863">Zinc-finger</keyword>
<dbReference type="InterPro" id="IPR019786">
    <property type="entry name" value="Zinc_finger_PHD-type_CS"/>
</dbReference>
<dbReference type="PROSITE" id="PS50016">
    <property type="entry name" value="ZF_PHD_2"/>
    <property type="match status" value="1"/>
</dbReference>
<accession>A0A182WPA5</accession>
<evidence type="ECO:0000256" key="3">
    <source>
        <dbReference type="ARBA" id="ARBA00022833"/>
    </source>
</evidence>
<dbReference type="STRING" id="112268.A0A182WPA5"/>
<sequence>MAKLCSACAEEIGDNFISCYLCDSPFHHGCAALPSDALKCIIDYKQVHWCCVGCNGVISNPRLKRIKEVLVQSSINTAMSQVADGLKAAMEPLAKEIHAGFTLLNDQRTLGSPLSSRISPSGNSAVPVRKRRRLYADIARTNTPDATTFAAASTNTFNPSMPLTQNHSNEVPAVITGTNKELSPLLVVVPRIAYCWIHLSGLPNSTTPELISSYVKRRLDTDDVLAFGLIKKGVDASSLRSLSFKVRILAALRVKAFNPETWTNGLRVRLFTNFGHHTSQPYTTTTHTTKLNLSPANRTALRSTPALSPLDDSPNTTLTSRAPAAFTSKPSQANKSIRCSSSHQPTLERFFLSNATATSDTTHALPSTR</sequence>
<dbReference type="InterPro" id="IPR019787">
    <property type="entry name" value="Znf_PHD-finger"/>
</dbReference>
<evidence type="ECO:0000313" key="7">
    <source>
        <dbReference type="EnsemblMetazoa" id="AMIN014512-PA"/>
    </source>
</evidence>
<keyword evidence="8" id="KW-1185">Reference proteome</keyword>
<reference evidence="8" key="1">
    <citation type="submission" date="2013-03" db="EMBL/GenBank/DDBJ databases">
        <title>The Genome Sequence of Anopheles minimus MINIMUS1.</title>
        <authorList>
            <consortium name="The Broad Institute Genomics Platform"/>
            <person name="Neafsey D.E."/>
            <person name="Walton C."/>
            <person name="Walker B."/>
            <person name="Young S.K."/>
            <person name="Zeng Q."/>
            <person name="Gargeya S."/>
            <person name="Fitzgerald M."/>
            <person name="Haas B."/>
            <person name="Abouelleil A."/>
            <person name="Allen A.W."/>
            <person name="Alvarado L."/>
            <person name="Arachchi H.M."/>
            <person name="Berlin A.M."/>
            <person name="Chapman S.B."/>
            <person name="Gainer-Dewar J."/>
            <person name="Goldberg J."/>
            <person name="Griggs A."/>
            <person name="Gujja S."/>
            <person name="Hansen M."/>
            <person name="Howarth C."/>
            <person name="Imamovic A."/>
            <person name="Ireland A."/>
            <person name="Larimer J."/>
            <person name="McCowan C."/>
            <person name="Murphy C."/>
            <person name="Pearson M."/>
            <person name="Poon T.W."/>
            <person name="Priest M."/>
            <person name="Roberts A."/>
            <person name="Saif S."/>
            <person name="Shea T."/>
            <person name="Sisk P."/>
            <person name="Sykes S."/>
            <person name="Wortman J."/>
            <person name="Nusbaum C."/>
            <person name="Birren B."/>
        </authorList>
    </citation>
    <scope>NUCLEOTIDE SEQUENCE [LARGE SCALE GENOMIC DNA]</scope>
    <source>
        <strain evidence="8">MINIMUS1</strain>
    </source>
</reference>
<dbReference type="AlphaFoldDB" id="A0A182WPA5"/>
<dbReference type="Gene3D" id="3.30.40.10">
    <property type="entry name" value="Zinc/RING finger domain, C3HC4 (zinc finger)"/>
    <property type="match status" value="1"/>
</dbReference>
<protein>
    <submittedName>
        <fullName evidence="7">PHD-type domain-containing protein</fullName>
    </submittedName>
</protein>
<feature type="region of interest" description="Disordered" evidence="5">
    <location>
        <begin position="303"/>
        <end position="340"/>
    </location>
</feature>
<proteinExistence type="predicted"/>
<name>A0A182WPA5_9DIPT</name>
<keyword evidence="1" id="KW-0479">Metal-binding</keyword>